<dbReference type="PANTHER" id="PTHR12537">
    <property type="entry name" value="RNA BINDING PROTEIN PUMILIO-RELATED"/>
    <property type="match status" value="1"/>
</dbReference>
<evidence type="ECO:0000256" key="1">
    <source>
        <dbReference type="ARBA" id="ARBA00022737"/>
    </source>
</evidence>
<evidence type="ECO:0000259" key="4">
    <source>
        <dbReference type="PROSITE" id="PS50303"/>
    </source>
</evidence>
<evidence type="ECO:0000313" key="5">
    <source>
        <dbReference type="EMBL" id="TPP53049.1"/>
    </source>
</evidence>
<dbReference type="SUPFAM" id="SSF48371">
    <property type="entry name" value="ARM repeat"/>
    <property type="match status" value="2"/>
</dbReference>
<dbReference type="VEuPathDB" id="TriTrypDB:LdCL_110009650"/>
<accession>A0A504XZ96</accession>
<dbReference type="InterPro" id="IPR011989">
    <property type="entry name" value="ARM-like"/>
</dbReference>
<dbReference type="EMBL" id="RHLC01000035">
    <property type="protein sequence ID" value="TPP53049.1"/>
    <property type="molecule type" value="Genomic_DNA"/>
</dbReference>
<sequence>MGKKAEFARSRFKEARQKREERMQRSRAERDRRHGIDKLARKIDKVVVQRPLPNEAQQALLLAQFAQACRLVAPSTDMCILMRHYAKVAEAAEQKSESTTMVTASAAFLDTVADALLQTQNAPAVIEEAADILQDDSGRRVVATLLASLNAVRSSKCEAVAKAVLEQFEENEHLPQHHVACRVMSALAQFGSDATRQGVLNLLRQRSTTIEGVERLLSDRHTAGTIEQLLKSYGPETAAWLCEVLSLSTPVTSSSAAEAGGRKKKAAKQRGAAAEETASGERITTEKLMELVNGPVSGQVLLQLLHTDARRELLKRLPIVELLRSKRGTAFLTQLLTLTASVASSEGREAEAVALFSDVLERLGSDLGEMAIDKRANFVVQALIQLLPVMGPQSTKQLERLELGLGGAAGISALVTHGNGVHVILSLIDAALTFSSESAVEGLAEQLVTRHNVTDLLYHKHGSLVVRRLMPLISRKASKVSRLLQGMVEQDFSNLVYTEAGNLVVTAYLTALGKSGASLLAQKLAGGEELLSMCRSPYASHVVFTLFELVDPTTHTLLCNALKAHVLPLSTHVNGRFIVEKMIAASRDVRESVSRQFLPLAQERGTQHVLCALLARMDARGKQVCVEKTIMPNLTALATHQCGSIVLQKLMQAEPTVLSAVQQRLSANSLVRSDLAQNFFGKFVVQIAQQPEQEQPHTLSPAQWRQWQELANHTLLHDVHTWVTELEVAQTRSGDARTQRNPSIPKTNAPASVLSPTTAAALLCQMLSFLAVLAEHPCVRSLASESWKPLLLSVVSVIGQPRDATKQLELTYTALHVVLGVRDAGVVPPDVWRELALRTVAKSVPHGEEDAPALVFLEVEESATGSNTARSTAMQMHAVLAGLVEMSTHVYLEKDASPAAASGAAKARVPLLSTVVKDLLSVREESRSSPTQYVRYVQRMLIGRTPIVPCIITQLLRDCQSQTALLTTSHDPTVLGTNVEILQNVFLWSVHAAIDEELLDVSHRAEVFPALPWGLYDAADAFVGQLTVRLAEVLLTCPAVCAHKDAVVLEARVIACEGLTLLLRFLLFVVIPCGVPDEVSWNARYRACPYATEERVMWTVAAFDCGTLLPSSTRPSLVPAGCQGAVDKLMKVIPIF</sequence>
<dbReference type="InterPro" id="IPR016024">
    <property type="entry name" value="ARM-type_fold"/>
</dbReference>
<gene>
    <name evidence="5" type="ORF">CGC21_1005</name>
</gene>
<dbReference type="PROSITE" id="PS50302">
    <property type="entry name" value="PUM"/>
    <property type="match status" value="1"/>
</dbReference>
<dbReference type="AlphaFoldDB" id="A0A504XZ96"/>
<dbReference type="VEuPathDB" id="TriTrypDB:LdCL_110009600"/>
<dbReference type="GO" id="GO:0003729">
    <property type="term" value="F:mRNA binding"/>
    <property type="evidence" value="ECO:0007669"/>
    <property type="project" value="TreeGrafter"/>
</dbReference>
<feature type="region of interest" description="Disordered" evidence="3">
    <location>
        <begin position="253"/>
        <end position="280"/>
    </location>
</feature>
<evidence type="ECO:0000256" key="3">
    <source>
        <dbReference type="SAM" id="MobiDB-lite"/>
    </source>
</evidence>
<proteinExistence type="predicted"/>
<dbReference type="PANTHER" id="PTHR12537:SF126">
    <property type="entry name" value="PUM-HD DOMAIN-CONTAINING PROTEIN"/>
    <property type="match status" value="1"/>
</dbReference>
<feature type="region of interest" description="Disordered" evidence="3">
    <location>
        <begin position="1"/>
        <end position="34"/>
    </location>
</feature>
<reference evidence="6" key="1">
    <citation type="submission" date="2019-02" db="EMBL/GenBank/DDBJ databases">
        <title>FDA dAtabase for Regulatory Grade micrObial Sequences (FDA-ARGOS): Supporting development and validation of Infectious Disease Dx tests.</title>
        <authorList>
            <person name="Duncan R."/>
            <person name="Fisher C."/>
            <person name="Tallon L."/>
            <person name="Sadzewicz L."/>
            <person name="Sengamalay N."/>
            <person name="Ott S."/>
            <person name="Godinez A."/>
            <person name="Nagaraj S."/>
            <person name="Vavikolanu K."/>
            <person name="Nadendla S."/>
            <person name="Aluvathingal J."/>
            <person name="Sichtig H."/>
        </authorList>
    </citation>
    <scope>NUCLEOTIDE SEQUENCE [LARGE SCALE GENOMIC DNA]</scope>
    <source>
        <strain evidence="6">FDAARGOS_361</strain>
    </source>
</reference>
<dbReference type="VEuPathDB" id="TriTrypDB:LdBPK_110470.1"/>
<keyword evidence="1" id="KW-0677">Repeat</keyword>
<dbReference type="Proteomes" id="UP000318447">
    <property type="component" value="Unassembled WGS sequence"/>
</dbReference>
<dbReference type="GO" id="GO:0010608">
    <property type="term" value="P:post-transcriptional regulation of gene expression"/>
    <property type="evidence" value="ECO:0007669"/>
    <property type="project" value="TreeGrafter"/>
</dbReference>
<protein>
    <recommendedName>
        <fullName evidence="4">PUM-HD domain-containing protein</fullName>
    </recommendedName>
</protein>
<dbReference type="VEuPathDB" id="TriTrypDB:LdBPK_110480.1"/>
<dbReference type="Gene3D" id="1.25.10.10">
    <property type="entry name" value="Leucine-rich Repeat Variant"/>
    <property type="match status" value="2"/>
</dbReference>
<evidence type="ECO:0000313" key="6">
    <source>
        <dbReference type="Proteomes" id="UP000318447"/>
    </source>
</evidence>
<comment type="caution">
    <text evidence="5">The sequence shown here is derived from an EMBL/GenBank/DDBJ whole genome shotgun (WGS) entry which is preliminary data.</text>
</comment>
<dbReference type="VEuPathDB" id="TriTrypDB:LDHU3_11.0570"/>
<feature type="repeat" description="Pumilio" evidence="2">
    <location>
        <begin position="446"/>
        <end position="485"/>
    </location>
</feature>
<evidence type="ECO:0000256" key="2">
    <source>
        <dbReference type="PROSITE-ProRule" id="PRU00317"/>
    </source>
</evidence>
<dbReference type="InterPro" id="IPR033133">
    <property type="entry name" value="PUM-HD"/>
</dbReference>
<dbReference type="GO" id="GO:0005737">
    <property type="term" value="C:cytoplasm"/>
    <property type="evidence" value="ECO:0007669"/>
    <property type="project" value="TreeGrafter"/>
</dbReference>
<dbReference type="PROSITE" id="PS50303">
    <property type="entry name" value="PUM_HD"/>
    <property type="match status" value="1"/>
</dbReference>
<dbReference type="InterPro" id="IPR001313">
    <property type="entry name" value="Pumilio_RNA-bd_rpt"/>
</dbReference>
<name>A0A504XZ96_LEIDO</name>
<feature type="domain" description="PUM-HD" evidence="4">
    <location>
        <begin position="246"/>
        <end position="654"/>
    </location>
</feature>
<organism evidence="5 6">
    <name type="scientific">Leishmania donovani</name>
    <dbReference type="NCBI Taxonomy" id="5661"/>
    <lineage>
        <taxon>Eukaryota</taxon>
        <taxon>Discoba</taxon>
        <taxon>Euglenozoa</taxon>
        <taxon>Kinetoplastea</taxon>
        <taxon>Metakinetoplastina</taxon>
        <taxon>Trypanosomatida</taxon>
        <taxon>Trypanosomatidae</taxon>
        <taxon>Leishmaniinae</taxon>
        <taxon>Leishmania</taxon>
    </lineage>
</organism>